<proteinExistence type="predicted"/>
<evidence type="ECO:0000313" key="2">
    <source>
        <dbReference type="EMBL" id="CAD5229838.1"/>
    </source>
</evidence>
<dbReference type="Proteomes" id="UP000659654">
    <property type="component" value="Unassembled WGS sequence"/>
</dbReference>
<dbReference type="EMBL" id="CAJFDI010000005">
    <property type="protein sequence ID" value="CAD5229838.1"/>
    <property type="molecule type" value="Genomic_DNA"/>
</dbReference>
<evidence type="ECO:0000313" key="4">
    <source>
        <dbReference type="Proteomes" id="UP000095284"/>
    </source>
</evidence>
<evidence type="ECO:0000256" key="1">
    <source>
        <dbReference type="SAM" id="SignalP"/>
    </source>
</evidence>
<reference evidence="3" key="2">
    <citation type="submission" date="2020-08" db="EMBL/GenBank/DDBJ databases">
        <authorList>
            <person name="Kikuchi T."/>
        </authorList>
    </citation>
    <scope>NUCLEOTIDE SEQUENCE</scope>
    <source>
        <strain evidence="2">Ka4C1</strain>
    </source>
</reference>
<dbReference type="Proteomes" id="UP000582659">
    <property type="component" value="Unassembled WGS sequence"/>
</dbReference>
<gene>
    <name evidence="2" type="ORF">BXYJ_LOCUS10687</name>
</gene>
<dbReference type="EMBL" id="CAJFCV020000005">
    <property type="protein sequence ID" value="CAG9120590.1"/>
    <property type="molecule type" value="Genomic_DNA"/>
</dbReference>
<sequence>MWLILFLLSSTLPSNFGWPCEFPLADPLYDVTANSPVAAIDQESLEETADFEYLSCQAFESDFFAVLAKWEGRALGVMIGRRTDAYASDDDLLQAWLDGLYRHVGGSLYPSEDACSGSLFCGVLKRINLKKPTNSRGFLFSAFNLAEGLIAKRALGFKDHDTIEFGTRIYWNENEKLIDVAYFGNETILGSNFPELGNYSDTKSYCLRLDNPVKISDTEFTGYGAIAVKESQNFCFNLETVFPNGSTLHQNGMTPKDAVKILDEKPLDVEMFKERFLPHWDENENFPNYVQFGCPFYDLEQENSVHYRLMGCQGSAFCHLKMEQQEQGPCNRSRFYIPKDPRRPLCPVAFDTGMRKFISFDYFDEPVELLEERRINRKFNLTVNLTSYCENGTKVFHKGYSTVLILTMAKPGTESKVEEQLFQIFKQNEQHYAKTEIEDSTYELRATTTEPATSTATTVPATTTTPDSEALFCYVGEYSIDGSMKRTNIGGEEKEVEAGEFCYAHFLDKQSDKVLFHAERQRLSECVQGVRIKVHGEFGFCSHPHKFNAPYNDGINYTKYFLEEDIALVSDELEEKRVCPQDGHQSVECAYQCYAFLDDTDRIISGCANDIGDRGLVCRLRSGSSRALNDECGVVVQASSDGANRDPLYKMAKYCCVEPRSPSNASHYYEALRKFMRDRTDVGFSKVSVEAIYEDFIEDHVVHTYAPRPTSFGMDAILEEFDPSC</sequence>
<dbReference type="AlphaFoldDB" id="A0A1I7S6M8"/>
<evidence type="ECO:0000313" key="6">
    <source>
        <dbReference type="WBParaSite" id="BXY_0866600.1"/>
    </source>
</evidence>
<dbReference type="Proteomes" id="UP000095284">
    <property type="component" value="Unplaced"/>
</dbReference>
<dbReference type="WBParaSite" id="BXY_0866600.1">
    <property type="protein sequence ID" value="BXY_0866600.1"/>
    <property type="gene ID" value="BXY_0866600"/>
</dbReference>
<keyword evidence="1" id="KW-0732">Signal</keyword>
<feature type="chain" id="PRO_5035359771" evidence="1">
    <location>
        <begin position="18"/>
        <end position="725"/>
    </location>
</feature>
<organism evidence="4 6">
    <name type="scientific">Bursaphelenchus xylophilus</name>
    <name type="common">Pinewood nematode worm</name>
    <name type="synonym">Aphelenchoides xylophilus</name>
    <dbReference type="NCBI Taxonomy" id="6326"/>
    <lineage>
        <taxon>Eukaryota</taxon>
        <taxon>Metazoa</taxon>
        <taxon>Ecdysozoa</taxon>
        <taxon>Nematoda</taxon>
        <taxon>Chromadorea</taxon>
        <taxon>Rhabditida</taxon>
        <taxon>Tylenchina</taxon>
        <taxon>Tylenchomorpha</taxon>
        <taxon>Aphelenchoidea</taxon>
        <taxon>Aphelenchoididae</taxon>
        <taxon>Bursaphelenchus</taxon>
    </lineage>
</organism>
<reference evidence="6" key="1">
    <citation type="submission" date="2016-11" db="UniProtKB">
        <authorList>
            <consortium name="WormBaseParasite"/>
        </authorList>
    </citation>
    <scope>IDENTIFICATION</scope>
</reference>
<feature type="signal peptide" evidence="1">
    <location>
        <begin position="1"/>
        <end position="17"/>
    </location>
</feature>
<keyword evidence="5" id="KW-1185">Reference proteome</keyword>
<protein>
    <submittedName>
        <fullName evidence="2">(pine wood nematode) hypothetical protein</fullName>
    </submittedName>
</protein>
<accession>A0A1I7S6M8</accession>
<evidence type="ECO:0000313" key="3">
    <source>
        <dbReference type="EMBL" id="CAG9120590.1"/>
    </source>
</evidence>
<evidence type="ECO:0000313" key="5">
    <source>
        <dbReference type="Proteomes" id="UP000659654"/>
    </source>
</evidence>
<name>A0A1I7S6M8_BURXY</name>